<feature type="transmembrane region" description="Helical" evidence="1">
    <location>
        <begin position="290"/>
        <end position="316"/>
    </location>
</feature>
<feature type="transmembrane region" description="Helical" evidence="1">
    <location>
        <begin position="119"/>
        <end position="145"/>
    </location>
</feature>
<sequence length="321" mass="34294">MSTATLKGPRWVELRLHRTALRTLLGAVLLAAAVTAFLRWGAGAYPPVSDCGSGPCEATFLGFPDGEYLLREAMLKASHALLLLPLAVGVFVAGPFVARELESGAHKLAWTQSVTPVRWLASRLTTAAAIGAAVALTLMAVFRFGAADLLGSSNMHWADRGMYEASGPVLVAYCLFAVAVGTLTGLLVRRTLLAASLTGLVTGAVLALLGSLRWQLVPVTQASGPTTTMEPLWIKALPRGAFMTDSGVTNAAGERFVARACIPDQMAHFSCPSDTRITGWFLDYHPRSHFWYTQFIETGIVLALAAAAVWAAFLVLRRRTP</sequence>
<dbReference type="Proteomes" id="UP001237105">
    <property type="component" value="Unassembled WGS sequence"/>
</dbReference>
<feature type="transmembrane region" description="Helical" evidence="1">
    <location>
        <begin position="20"/>
        <end position="40"/>
    </location>
</feature>
<feature type="transmembrane region" description="Helical" evidence="1">
    <location>
        <begin position="77"/>
        <end position="98"/>
    </location>
</feature>
<organism evidence="2 3">
    <name type="scientific">Streptomyces luteolus</name>
    <dbReference type="NCBI Taxonomy" id="3043615"/>
    <lineage>
        <taxon>Bacteria</taxon>
        <taxon>Bacillati</taxon>
        <taxon>Actinomycetota</taxon>
        <taxon>Actinomycetes</taxon>
        <taxon>Kitasatosporales</taxon>
        <taxon>Streptomycetaceae</taxon>
        <taxon>Streptomyces</taxon>
    </lineage>
</organism>
<feature type="transmembrane region" description="Helical" evidence="1">
    <location>
        <begin position="195"/>
        <end position="216"/>
    </location>
</feature>
<gene>
    <name evidence="2" type="ORF">QIT00_04600</name>
</gene>
<comment type="caution">
    <text evidence="2">The sequence shown here is derived from an EMBL/GenBank/DDBJ whole genome shotgun (WGS) entry which is preliminary data.</text>
</comment>
<protein>
    <submittedName>
        <fullName evidence="2">ABC transporter permease</fullName>
    </submittedName>
</protein>
<keyword evidence="1" id="KW-1133">Transmembrane helix</keyword>
<keyword evidence="1" id="KW-0812">Transmembrane</keyword>
<accession>A0ABT6SQG8</accession>
<reference evidence="2 3" key="1">
    <citation type="submission" date="2023-05" db="EMBL/GenBank/DDBJ databases">
        <title>Draft genome sequence of Streptomyces sp. B-S-A12 isolated from a cave soil in Thailand.</title>
        <authorList>
            <person name="Chamroensaksri N."/>
            <person name="Muangham S."/>
        </authorList>
    </citation>
    <scope>NUCLEOTIDE SEQUENCE [LARGE SCALE GENOMIC DNA]</scope>
    <source>
        <strain evidence="2 3">B-S-A12</strain>
    </source>
</reference>
<keyword evidence="3" id="KW-1185">Reference proteome</keyword>
<feature type="transmembrane region" description="Helical" evidence="1">
    <location>
        <begin position="165"/>
        <end position="188"/>
    </location>
</feature>
<dbReference type="RefSeq" id="WP_282533775.1">
    <property type="nucleotide sequence ID" value="NZ_JASCIS010000004.1"/>
</dbReference>
<dbReference type="EMBL" id="JASCIS010000004">
    <property type="protein sequence ID" value="MDI3417847.1"/>
    <property type="molecule type" value="Genomic_DNA"/>
</dbReference>
<evidence type="ECO:0000313" key="2">
    <source>
        <dbReference type="EMBL" id="MDI3417847.1"/>
    </source>
</evidence>
<proteinExistence type="predicted"/>
<name>A0ABT6SQG8_9ACTN</name>
<keyword evidence="1" id="KW-0472">Membrane</keyword>
<evidence type="ECO:0000256" key="1">
    <source>
        <dbReference type="SAM" id="Phobius"/>
    </source>
</evidence>
<evidence type="ECO:0000313" key="3">
    <source>
        <dbReference type="Proteomes" id="UP001237105"/>
    </source>
</evidence>